<dbReference type="InterPro" id="IPR039422">
    <property type="entry name" value="MarR/SlyA-like"/>
</dbReference>
<proteinExistence type="predicted"/>
<dbReference type="EMBL" id="JAMTCP010000003">
    <property type="protein sequence ID" value="MCP2257141.1"/>
    <property type="molecule type" value="Genomic_DNA"/>
</dbReference>
<dbReference type="PANTHER" id="PTHR33164:SF57">
    <property type="entry name" value="MARR-FAMILY TRANSCRIPTIONAL REGULATOR"/>
    <property type="match status" value="1"/>
</dbReference>
<accession>A0ABT1HNR3</accession>
<evidence type="ECO:0000259" key="1">
    <source>
        <dbReference type="PROSITE" id="PS50995"/>
    </source>
</evidence>
<keyword evidence="2" id="KW-0238">DNA-binding</keyword>
<feature type="domain" description="HTH marR-type" evidence="1">
    <location>
        <begin position="1"/>
        <end position="146"/>
    </location>
</feature>
<evidence type="ECO:0000313" key="2">
    <source>
        <dbReference type="EMBL" id="MCP2257141.1"/>
    </source>
</evidence>
<name>A0ABT1HNR3_STRSD</name>
<dbReference type="InterPro" id="IPR036390">
    <property type="entry name" value="WH_DNA-bd_sf"/>
</dbReference>
<gene>
    <name evidence="2" type="ORF">LX15_000826</name>
</gene>
<dbReference type="PANTHER" id="PTHR33164">
    <property type="entry name" value="TRANSCRIPTIONAL REGULATOR, MARR FAMILY"/>
    <property type="match status" value="1"/>
</dbReference>
<dbReference type="Pfam" id="PF12802">
    <property type="entry name" value="MarR_2"/>
    <property type="match status" value="1"/>
</dbReference>
<keyword evidence="3" id="KW-1185">Reference proteome</keyword>
<dbReference type="GO" id="GO:0003677">
    <property type="term" value="F:DNA binding"/>
    <property type="evidence" value="ECO:0007669"/>
    <property type="project" value="UniProtKB-KW"/>
</dbReference>
<protein>
    <submittedName>
        <fullName evidence="2">DNA-binding transcriptional regulator, MarR family</fullName>
    </submittedName>
</protein>
<comment type="caution">
    <text evidence="2">The sequence shown here is derived from an EMBL/GenBank/DDBJ whole genome shotgun (WGS) entry which is preliminary data.</text>
</comment>
<dbReference type="InterPro" id="IPR000835">
    <property type="entry name" value="HTH_MarR-typ"/>
</dbReference>
<sequence length="155" mass="16933">MAGRELAGAGAALFSVVRFWSRRWALRAAGEPTAEERRVRAIMVLEAVDTAARTSEDVSVSDVAHQLGIDQSGASRFIAAAVDDGYLRRSASAVDRRRVDLTLTPKGRRLLADARAWQEEVFAQMVAGWDPVDAAQFAGHIRRLADQLASDAERQ</sequence>
<organism evidence="2 3">
    <name type="scientific">Streptoalloteichus tenebrarius (strain ATCC 17920 / DSM 40477 / JCM 4838 / CBS 697.72 / NBRC 16177 / NCIMB 11028 / NRRL B-12390 / A12253. 1 / ISP 5477)</name>
    <name type="common">Streptomyces tenebrarius</name>
    <dbReference type="NCBI Taxonomy" id="1933"/>
    <lineage>
        <taxon>Bacteria</taxon>
        <taxon>Bacillati</taxon>
        <taxon>Actinomycetota</taxon>
        <taxon>Actinomycetes</taxon>
        <taxon>Pseudonocardiales</taxon>
        <taxon>Pseudonocardiaceae</taxon>
        <taxon>Streptoalloteichus</taxon>
    </lineage>
</organism>
<dbReference type="SMART" id="SM00347">
    <property type="entry name" value="HTH_MARR"/>
    <property type="match status" value="1"/>
</dbReference>
<dbReference type="InterPro" id="IPR036388">
    <property type="entry name" value="WH-like_DNA-bd_sf"/>
</dbReference>
<dbReference type="Gene3D" id="1.10.10.10">
    <property type="entry name" value="Winged helix-like DNA-binding domain superfamily/Winged helix DNA-binding domain"/>
    <property type="match status" value="1"/>
</dbReference>
<dbReference type="SUPFAM" id="SSF46785">
    <property type="entry name" value="Winged helix' DNA-binding domain"/>
    <property type="match status" value="1"/>
</dbReference>
<dbReference type="Proteomes" id="UP001205311">
    <property type="component" value="Unassembled WGS sequence"/>
</dbReference>
<dbReference type="PROSITE" id="PS50995">
    <property type="entry name" value="HTH_MARR_2"/>
    <property type="match status" value="1"/>
</dbReference>
<reference evidence="2 3" key="1">
    <citation type="submission" date="2022-06" db="EMBL/GenBank/DDBJ databases">
        <title>Genomic Encyclopedia of Archaeal and Bacterial Type Strains, Phase II (KMG-II): from individual species to whole genera.</title>
        <authorList>
            <person name="Goeker M."/>
        </authorList>
    </citation>
    <scope>NUCLEOTIDE SEQUENCE [LARGE SCALE GENOMIC DNA]</scope>
    <source>
        <strain evidence="2 3">DSM 40477</strain>
    </source>
</reference>
<evidence type="ECO:0000313" key="3">
    <source>
        <dbReference type="Proteomes" id="UP001205311"/>
    </source>
</evidence>
<dbReference type="RefSeq" id="WP_253668111.1">
    <property type="nucleotide sequence ID" value="NZ_JAMTCP010000003.1"/>
</dbReference>